<evidence type="ECO:0000256" key="2">
    <source>
        <dbReference type="ARBA" id="ARBA00007677"/>
    </source>
</evidence>
<dbReference type="PANTHER" id="PTHR31121">
    <property type="entry name" value="ALPHA-1,2 MANNOSYLTRANSFERASE KTR1"/>
    <property type="match status" value="1"/>
</dbReference>
<dbReference type="Proteomes" id="UP000501346">
    <property type="component" value="Chromosome SeX-ScX"/>
</dbReference>
<dbReference type="SUPFAM" id="SSF53448">
    <property type="entry name" value="Nucleotide-diphospho-sugar transferases"/>
    <property type="match status" value="1"/>
</dbReference>
<evidence type="ECO:0000256" key="5">
    <source>
        <dbReference type="ARBA" id="ARBA00022692"/>
    </source>
</evidence>
<dbReference type="InterPro" id="IPR029044">
    <property type="entry name" value="Nucleotide-diphossugar_trans"/>
</dbReference>
<dbReference type="Gene3D" id="3.90.550.10">
    <property type="entry name" value="Spore Coat Polysaccharide Biosynthesis Protein SpsA, Chain A"/>
    <property type="match status" value="1"/>
</dbReference>
<dbReference type="GO" id="GO:0006493">
    <property type="term" value="P:protein O-linked glycosylation"/>
    <property type="evidence" value="ECO:0007669"/>
    <property type="project" value="TreeGrafter"/>
</dbReference>
<name>A0A6C1EA25_SACPS</name>
<dbReference type="Pfam" id="PF01793">
    <property type="entry name" value="Glyco_transf_15"/>
    <property type="match status" value="1"/>
</dbReference>
<evidence type="ECO:0000256" key="8">
    <source>
        <dbReference type="ARBA" id="ARBA00023136"/>
    </source>
</evidence>
<sequence>MANKGLLYALGIFLPLWTFLICIFFKQIFLIHKSQNIDNSYTYLSQRAKEQYDSSRRRNYLPDLKLSRNSYEDYTLDYRRQDEFGCFYQRENATILMLVRNSELEGALDSMRSLEDRFNKRYRYDWTFLNDVPFDQEFIEATTAMASGKTQYALIPPADWNRPQWINETLFEARLHEMETEGVLYGGSRSYRNMCRFNSGFFFKQSILNNYDYYFRVEPNVEYYCDFPYDPFRVMRLKGKKYGFVISLYEYEETIPTLWNVVEEYLETNEGKILSKEDSAYAFLTDSNLVGKYYPVVEANSDYNLCHFWSNFEIGDLNFFRSDEYKTFFETLDSKGGFYYERWGDAPVHSIGVSLLLRPDEIIHFDELGYFHSPFGTCPASHAVRLDQRCRCKSDDVSVIDIEPHSCLMRWWKNGSGKHFLKEVQGKNFEYVL</sequence>
<keyword evidence="4 11" id="KW-0808">Transferase</keyword>
<evidence type="ECO:0000256" key="3">
    <source>
        <dbReference type="ARBA" id="ARBA00022676"/>
    </source>
</evidence>
<dbReference type="OrthoDB" id="439943at2759"/>
<dbReference type="GO" id="GO:0000026">
    <property type="term" value="F:alpha-1,2-mannosyltransferase activity"/>
    <property type="evidence" value="ECO:0007669"/>
    <property type="project" value="TreeGrafter"/>
</dbReference>
<evidence type="ECO:0000313" key="11">
    <source>
        <dbReference type="EMBL" id="QID85985.1"/>
    </source>
</evidence>
<dbReference type="PIRSF" id="PIRSF018153">
    <property type="entry name" value="Glyco_trans_15"/>
    <property type="match status" value="1"/>
</dbReference>
<evidence type="ECO:0000313" key="12">
    <source>
        <dbReference type="Proteomes" id="UP000501346"/>
    </source>
</evidence>
<dbReference type="EMBL" id="CP049007">
    <property type="protein sequence ID" value="QID85985.1"/>
    <property type="molecule type" value="Genomic_DNA"/>
</dbReference>
<evidence type="ECO:0000256" key="9">
    <source>
        <dbReference type="PIRSR" id="PIRSR018153-1"/>
    </source>
</evidence>
<evidence type="ECO:0000256" key="7">
    <source>
        <dbReference type="ARBA" id="ARBA00022989"/>
    </source>
</evidence>
<keyword evidence="6" id="KW-0735">Signal-anchor</keyword>
<gene>
    <name evidence="11" type="primary">YUR1_2</name>
    <name evidence="11" type="ORF">GRS66_008585</name>
</gene>
<comment type="subcellular location">
    <subcellularLocation>
        <location evidence="1">Membrane</location>
        <topology evidence="1">Single-pass type II membrane protein</topology>
    </subcellularLocation>
</comment>
<keyword evidence="8 10" id="KW-0472">Membrane</keyword>
<dbReference type="InterPro" id="IPR002685">
    <property type="entry name" value="Glyco_trans_15"/>
</dbReference>
<evidence type="ECO:0000256" key="6">
    <source>
        <dbReference type="ARBA" id="ARBA00022968"/>
    </source>
</evidence>
<dbReference type="AlphaFoldDB" id="A0A6C1EA25"/>
<evidence type="ECO:0000256" key="4">
    <source>
        <dbReference type="ARBA" id="ARBA00022679"/>
    </source>
</evidence>
<keyword evidence="12" id="KW-1185">Reference proteome</keyword>
<keyword evidence="5 10" id="KW-0812">Transmembrane</keyword>
<feature type="active site" description="Nucleophile" evidence="9">
    <location>
        <position position="313"/>
    </location>
</feature>
<dbReference type="GO" id="GO:0006487">
    <property type="term" value="P:protein N-linked glycosylation"/>
    <property type="evidence" value="ECO:0007669"/>
    <property type="project" value="TreeGrafter"/>
</dbReference>
<keyword evidence="3 11" id="KW-0328">Glycosyltransferase</keyword>
<dbReference type="GO" id="GO:0016020">
    <property type="term" value="C:membrane"/>
    <property type="evidence" value="ECO:0007669"/>
    <property type="project" value="UniProtKB-SubCell"/>
</dbReference>
<accession>A0A6C1EA25</accession>
<proteinExistence type="inferred from homology"/>
<evidence type="ECO:0000256" key="10">
    <source>
        <dbReference type="SAM" id="Phobius"/>
    </source>
</evidence>
<keyword evidence="7 10" id="KW-1133">Transmembrane helix</keyword>
<comment type="similarity">
    <text evidence="2">Belongs to the glycosyltransferase 15 family.</text>
</comment>
<protein>
    <submittedName>
        <fullName evidence="11">Mannosyltransferase yur1</fullName>
    </submittedName>
</protein>
<dbReference type="GO" id="GO:0000032">
    <property type="term" value="P:cell wall mannoprotein biosynthetic process"/>
    <property type="evidence" value="ECO:0007669"/>
    <property type="project" value="TreeGrafter"/>
</dbReference>
<reference evidence="11 12" key="1">
    <citation type="journal article" date="2019" name="BMC Genomics">
        <title>Chromosome level assembly and comparative genome analysis confirm lager-brewing yeasts originated from a single hybridization.</title>
        <authorList>
            <person name="Salazar A.N."/>
            <person name="Gorter de Vries A.R."/>
            <person name="van den Broek M."/>
            <person name="Brouwers N."/>
            <person name="de la Torre Cortes P."/>
            <person name="Kuijpers N.G.A."/>
            <person name="Daran J.G."/>
            <person name="Abeel T."/>
        </authorList>
    </citation>
    <scope>NUCLEOTIDE SEQUENCE [LARGE SCALE GENOMIC DNA]</scope>
    <source>
        <strain evidence="11 12">CBS 1483</strain>
    </source>
</reference>
<organism evidence="11 12">
    <name type="scientific">Saccharomyces pastorianus</name>
    <name type="common">Lager yeast</name>
    <name type="synonym">Saccharomyces cerevisiae x Saccharomyces eubayanus</name>
    <dbReference type="NCBI Taxonomy" id="27292"/>
    <lineage>
        <taxon>Eukaryota</taxon>
        <taxon>Fungi</taxon>
        <taxon>Dikarya</taxon>
        <taxon>Ascomycota</taxon>
        <taxon>Saccharomycotina</taxon>
        <taxon>Saccharomycetes</taxon>
        <taxon>Saccharomycetales</taxon>
        <taxon>Saccharomycetaceae</taxon>
        <taxon>Saccharomyces</taxon>
    </lineage>
</organism>
<dbReference type="PANTHER" id="PTHR31121:SF10">
    <property type="entry name" value="MANNOSYLTRANSFERASE KTR2-RELATED"/>
    <property type="match status" value="1"/>
</dbReference>
<evidence type="ECO:0000256" key="1">
    <source>
        <dbReference type="ARBA" id="ARBA00004606"/>
    </source>
</evidence>
<feature type="transmembrane region" description="Helical" evidence="10">
    <location>
        <begin position="6"/>
        <end position="25"/>
    </location>
</feature>
<dbReference type="FunFam" id="3.90.550.10:FF:000051">
    <property type="entry name" value="Alpha-1,2-mannosyltransferase (Ktr4)"/>
    <property type="match status" value="1"/>
</dbReference>
<dbReference type="GO" id="GO:0005794">
    <property type="term" value="C:Golgi apparatus"/>
    <property type="evidence" value="ECO:0007669"/>
    <property type="project" value="TreeGrafter"/>
</dbReference>